<protein>
    <submittedName>
        <fullName evidence="3">Uncharacterized protein</fullName>
    </submittedName>
</protein>
<name>A0A2N3QU17_9BIFI</name>
<dbReference type="Proteomes" id="UP000233783">
    <property type="component" value="Unassembled WGS sequence"/>
</dbReference>
<feature type="transmembrane region" description="Helical" evidence="2">
    <location>
        <begin position="195"/>
        <end position="216"/>
    </location>
</feature>
<evidence type="ECO:0000256" key="1">
    <source>
        <dbReference type="SAM" id="MobiDB-lite"/>
    </source>
</evidence>
<proteinExistence type="predicted"/>
<sequence length="567" mass="61122">MGRRSMEISDVVVVDDGRIRGDEAPTETTDPDEHTMSIEAVGAKRRPCCVRRSHGPSIKRKEHEGKMTRRRMETGDIVLIDARGVNALGIVEEISGDAEKTGGLGNASQGKWAYRIRILCGSRHADGSPVPADTDIWINDDPWDVRVDGEDGYALPEHFQGEDVARLLAKAGVARKSMTSDEEGAWNRRKRRTAIIKWIIAVVCVVAVVLGAGVLVKRHRQQVAEQQRQERLDNLIDSTDSYALGLLRQCGDLQTISTGLGAQYATVAPRTDGLDSATLGCMLESMGEQDTGANELSLWRALIGASVGNLVTNPKQLESLPWQTVMDIEIRCGKGFDSVVMCDVRSGDESFGEGDTNGGASSDDSASNGSASTDASTSSTNSSEEAGAQSGEGEFDPDNVRGRWCRKDGVTCVVITPQTEGQAMPLVMDTSQMGDANPLPDGQTSTLMVPNYQSQQDPATLRQQFHMVTEYTYRIDCSTQTDASSCDGETVHKPAYDQSTGAPASAGIIMVQKPLEVVRVGPDNTLPVDGIDASNPPAQVAYLIIKPYGEAQPNSVSDDMVFYSRMT</sequence>
<keyword evidence="2" id="KW-0812">Transmembrane</keyword>
<reference evidence="3 4" key="1">
    <citation type="submission" date="2017-10" db="EMBL/GenBank/DDBJ databases">
        <title>Bifidobacterium genomics.</title>
        <authorList>
            <person name="Lugli G.A."/>
            <person name="Milani C."/>
            <person name="Mancabelli L."/>
        </authorList>
    </citation>
    <scope>NUCLEOTIDE SEQUENCE [LARGE SCALE GENOMIC DNA]</scope>
    <source>
        <strain evidence="3 4">1744B</strain>
    </source>
</reference>
<feature type="region of interest" description="Disordered" evidence="1">
    <location>
        <begin position="349"/>
        <end position="400"/>
    </location>
</feature>
<keyword evidence="2" id="KW-1133">Transmembrane helix</keyword>
<dbReference type="AlphaFoldDB" id="A0A2N3QU17"/>
<accession>A0A2N3QU17</accession>
<keyword evidence="2" id="KW-0472">Membrane</keyword>
<evidence type="ECO:0000313" key="4">
    <source>
        <dbReference type="Proteomes" id="UP000233783"/>
    </source>
</evidence>
<feature type="compositionally biased region" description="Low complexity" evidence="1">
    <location>
        <begin position="358"/>
        <end position="392"/>
    </location>
</feature>
<dbReference type="EMBL" id="PCHB01000014">
    <property type="protein sequence ID" value="PKU95572.1"/>
    <property type="molecule type" value="Genomic_DNA"/>
</dbReference>
<evidence type="ECO:0000256" key="2">
    <source>
        <dbReference type="SAM" id="Phobius"/>
    </source>
</evidence>
<comment type="caution">
    <text evidence="3">The sequence shown here is derived from an EMBL/GenBank/DDBJ whole genome shotgun (WGS) entry which is preliminary data.</text>
</comment>
<organism evidence="3 4">
    <name type="scientific">Bifidobacterium pseudolongum subsp. globosum</name>
    <dbReference type="NCBI Taxonomy" id="1690"/>
    <lineage>
        <taxon>Bacteria</taxon>
        <taxon>Bacillati</taxon>
        <taxon>Actinomycetota</taxon>
        <taxon>Actinomycetes</taxon>
        <taxon>Bifidobacteriales</taxon>
        <taxon>Bifidobacteriaceae</taxon>
        <taxon>Bifidobacterium</taxon>
    </lineage>
</organism>
<evidence type="ECO:0000313" key="3">
    <source>
        <dbReference type="EMBL" id="PKU95572.1"/>
    </source>
</evidence>
<gene>
    <name evidence="3" type="ORF">CQR56_1371</name>
</gene>